<keyword evidence="5" id="KW-1185">Reference proteome</keyword>
<reference evidence="4 5" key="1">
    <citation type="submission" date="2024-09" db="EMBL/GenBank/DDBJ databases">
        <title>Chromosome-scale assembly of Riccia sorocarpa.</title>
        <authorList>
            <person name="Paukszto L."/>
        </authorList>
    </citation>
    <scope>NUCLEOTIDE SEQUENCE [LARGE SCALE GENOMIC DNA]</scope>
    <source>
        <strain evidence="4">LP-2024</strain>
        <tissue evidence="4">Aerial parts of the thallus</tissue>
    </source>
</reference>
<keyword evidence="1 2" id="KW-0175">Coiled coil</keyword>
<dbReference type="Proteomes" id="UP001633002">
    <property type="component" value="Unassembled WGS sequence"/>
</dbReference>
<dbReference type="AlphaFoldDB" id="A0ABD3H308"/>
<proteinExistence type="predicted"/>
<protein>
    <recommendedName>
        <fullName evidence="3">Cilia- and flagella-associated protein 58 central coiled coil domain-containing protein</fullName>
    </recommendedName>
</protein>
<dbReference type="PANTHER" id="PTHR32083:SF34">
    <property type="entry name" value="COILED-COIL DOMAIN-CONTAINING PROTEIN 146"/>
    <property type="match status" value="1"/>
</dbReference>
<accession>A0ABD3H308</accession>
<evidence type="ECO:0000256" key="1">
    <source>
        <dbReference type="ARBA" id="ARBA00023054"/>
    </source>
</evidence>
<organism evidence="4 5">
    <name type="scientific">Riccia sorocarpa</name>
    <dbReference type="NCBI Taxonomy" id="122646"/>
    <lineage>
        <taxon>Eukaryota</taxon>
        <taxon>Viridiplantae</taxon>
        <taxon>Streptophyta</taxon>
        <taxon>Embryophyta</taxon>
        <taxon>Marchantiophyta</taxon>
        <taxon>Marchantiopsida</taxon>
        <taxon>Marchantiidae</taxon>
        <taxon>Marchantiales</taxon>
        <taxon>Ricciaceae</taxon>
        <taxon>Riccia</taxon>
    </lineage>
</organism>
<feature type="domain" description="Cilia- and flagella-associated protein 58 central coiled coil" evidence="3">
    <location>
        <begin position="33"/>
        <end position="234"/>
    </location>
</feature>
<evidence type="ECO:0000256" key="2">
    <source>
        <dbReference type="SAM" id="Coils"/>
    </source>
</evidence>
<feature type="coiled-coil region" evidence="2">
    <location>
        <begin position="371"/>
        <end position="445"/>
    </location>
</feature>
<dbReference type="Pfam" id="PF21771">
    <property type="entry name" value="CFAP58_CC"/>
    <property type="match status" value="1"/>
</dbReference>
<evidence type="ECO:0000313" key="4">
    <source>
        <dbReference type="EMBL" id="KAL3684700.1"/>
    </source>
</evidence>
<dbReference type="PANTHER" id="PTHR32083">
    <property type="entry name" value="CILIA AND FLAGELLA-ASSOCIATED PROTEIN 58-RELATED"/>
    <property type="match status" value="1"/>
</dbReference>
<name>A0ABD3H308_9MARC</name>
<gene>
    <name evidence="4" type="ORF">R1sor_002722</name>
</gene>
<evidence type="ECO:0000259" key="3">
    <source>
        <dbReference type="Pfam" id="PF21771"/>
    </source>
</evidence>
<dbReference type="EMBL" id="JBJQOH010000006">
    <property type="protein sequence ID" value="KAL3684700.1"/>
    <property type="molecule type" value="Genomic_DNA"/>
</dbReference>
<comment type="caution">
    <text evidence="4">The sequence shown here is derived from an EMBL/GenBank/DDBJ whole genome shotgun (WGS) entry which is preliminary data.</text>
</comment>
<sequence>MDMKINYLSSLWSEFFGLLVDVQHQMWKDADKELHMKEILLSNNQKKHAELLKQVEDGLAMYNLVRSQRNKYAALVQASAISIAEMKDKLFQINTEVESLQSDVKYKEKVLNKQRSEFLVSVRERSRLLSVISKAAFKLRETQASAEEYMIESTKLEDFVTKAEREMARTRKMYALEVSTRNQIGLSLIDRNDELCILYEKNNVQMELAKHSELELSKRDDEIRLLKIECKHIQQSIFTAYQTAPDFPGMYKTVEDLRTQLEAAKKTATRLAELVESPDNISRWRLLPGRDLDELDLHGKMTAIEEFLSVKSDQALEKHLILEEITALAEECRKHALDGKEGHMTQLGKLNLYQRFMDSVMRRLMATVSELSLCQATAMSLKEERDKLRKQLDNAYKRLWAGECPMEKAERDWDAKLRDAKLLNKMQTEREIARIEEQQDHEKRVQLFALQKSRAEQRPNAYIEEDLGLPKPFGFYSPFKPLDVGAQTRYYHKPEMKPLD</sequence>
<evidence type="ECO:0000313" key="5">
    <source>
        <dbReference type="Proteomes" id="UP001633002"/>
    </source>
</evidence>
<dbReference type="InterPro" id="IPR049270">
    <property type="entry name" value="CFAP58_CC"/>
</dbReference>